<accession>A0A4Y7SK18</accession>
<reference evidence="2 3" key="1">
    <citation type="journal article" date="2019" name="Nat. Ecol. Evol.">
        <title>Megaphylogeny resolves global patterns of mushroom evolution.</title>
        <authorList>
            <person name="Varga T."/>
            <person name="Krizsan K."/>
            <person name="Foldi C."/>
            <person name="Dima B."/>
            <person name="Sanchez-Garcia M."/>
            <person name="Sanchez-Ramirez S."/>
            <person name="Szollosi G.J."/>
            <person name="Szarkandi J.G."/>
            <person name="Papp V."/>
            <person name="Albert L."/>
            <person name="Andreopoulos W."/>
            <person name="Angelini C."/>
            <person name="Antonin V."/>
            <person name="Barry K.W."/>
            <person name="Bougher N.L."/>
            <person name="Buchanan P."/>
            <person name="Buyck B."/>
            <person name="Bense V."/>
            <person name="Catcheside P."/>
            <person name="Chovatia M."/>
            <person name="Cooper J."/>
            <person name="Damon W."/>
            <person name="Desjardin D."/>
            <person name="Finy P."/>
            <person name="Geml J."/>
            <person name="Haridas S."/>
            <person name="Hughes K."/>
            <person name="Justo A."/>
            <person name="Karasinski D."/>
            <person name="Kautmanova I."/>
            <person name="Kiss B."/>
            <person name="Kocsube S."/>
            <person name="Kotiranta H."/>
            <person name="LaButti K.M."/>
            <person name="Lechner B.E."/>
            <person name="Liimatainen K."/>
            <person name="Lipzen A."/>
            <person name="Lukacs Z."/>
            <person name="Mihaltcheva S."/>
            <person name="Morgado L.N."/>
            <person name="Niskanen T."/>
            <person name="Noordeloos M.E."/>
            <person name="Ohm R.A."/>
            <person name="Ortiz-Santana B."/>
            <person name="Ovrebo C."/>
            <person name="Racz N."/>
            <person name="Riley R."/>
            <person name="Savchenko A."/>
            <person name="Shiryaev A."/>
            <person name="Soop K."/>
            <person name="Spirin V."/>
            <person name="Szebenyi C."/>
            <person name="Tomsovsky M."/>
            <person name="Tulloss R.E."/>
            <person name="Uehling J."/>
            <person name="Grigoriev I.V."/>
            <person name="Vagvolgyi C."/>
            <person name="Papp T."/>
            <person name="Martin F.M."/>
            <person name="Miettinen O."/>
            <person name="Hibbett D.S."/>
            <person name="Nagy L.G."/>
        </authorList>
    </citation>
    <scope>NUCLEOTIDE SEQUENCE [LARGE SCALE GENOMIC DNA]</scope>
    <source>
        <strain evidence="2 3">FP101781</strain>
    </source>
</reference>
<feature type="region of interest" description="Disordered" evidence="1">
    <location>
        <begin position="73"/>
        <end position="128"/>
    </location>
</feature>
<dbReference type="AlphaFoldDB" id="A0A4Y7SK18"/>
<gene>
    <name evidence="2" type="ORF">FA13DRAFT_1519878</name>
</gene>
<keyword evidence="3" id="KW-1185">Reference proteome</keyword>
<dbReference type="Proteomes" id="UP000298030">
    <property type="component" value="Unassembled WGS sequence"/>
</dbReference>
<evidence type="ECO:0000313" key="3">
    <source>
        <dbReference type="Proteomes" id="UP000298030"/>
    </source>
</evidence>
<sequence length="168" mass="18331">MRWIRSKRISIVIPPKTTRRWAGTMVGTSVYDRREVRSLNGAVACFGFVQGPRASLSQGRRCSLGLWRPELEAGEGRRWEDGPGEGGERGSERRGVVRGGKEESGRKEEEGEGRGVCGMGGDGKHSTPSELGPCCVRSSLFTTAFYQVPPILVSVFVPRSPGSRTLVH</sequence>
<proteinExistence type="predicted"/>
<dbReference type="EMBL" id="QPFP01000095">
    <property type="protein sequence ID" value="TEB22213.1"/>
    <property type="molecule type" value="Genomic_DNA"/>
</dbReference>
<comment type="caution">
    <text evidence="2">The sequence shown here is derived from an EMBL/GenBank/DDBJ whole genome shotgun (WGS) entry which is preliminary data.</text>
</comment>
<protein>
    <submittedName>
        <fullName evidence="2">Uncharacterized protein</fullName>
    </submittedName>
</protein>
<name>A0A4Y7SK18_COPMI</name>
<evidence type="ECO:0000313" key="2">
    <source>
        <dbReference type="EMBL" id="TEB22213.1"/>
    </source>
</evidence>
<feature type="compositionally biased region" description="Basic and acidic residues" evidence="1">
    <location>
        <begin position="73"/>
        <end position="113"/>
    </location>
</feature>
<evidence type="ECO:0000256" key="1">
    <source>
        <dbReference type="SAM" id="MobiDB-lite"/>
    </source>
</evidence>
<organism evidence="2 3">
    <name type="scientific">Coprinellus micaceus</name>
    <name type="common">Glistening ink-cap mushroom</name>
    <name type="synonym">Coprinus micaceus</name>
    <dbReference type="NCBI Taxonomy" id="71717"/>
    <lineage>
        <taxon>Eukaryota</taxon>
        <taxon>Fungi</taxon>
        <taxon>Dikarya</taxon>
        <taxon>Basidiomycota</taxon>
        <taxon>Agaricomycotina</taxon>
        <taxon>Agaricomycetes</taxon>
        <taxon>Agaricomycetidae</taxon>
        <taxon>Agaricales</taxon>
        <taxon>Agaricineae</taxon>
        <taxon>Psathyrellaceae</taxon>
        <taxon>Coprinellus</taxon>
    </lineage>
</organism>